<dbReference type="InterPro" id="IPR011042">
    <property type="entry name" value="6-blade_b-propeller_TolB-like"/>
</dbReference>
<sequence length="180" mass="20706">MDDWSPDQRFLIYEVESPETQSDLFYRERGKDGKLGEPVVYLKTPFRERQPRFSPDGRFVAYISNESGGPEIYVRQFPNGANKVRISTHRGVAPRWRQDGKEIFYAEQNNLMAVTVTTQPVFSSANPVRSFQNASLPNYDASADGKRFIVMEKPPAGSPLAIHVAQNWFEEFRPQQKMTR</sequence>
<protein>
    <submittedName>
        <fullName evidence="1">WD40 domain protein beta Propeller</fullName>
    </submittedName>
</protein>
<dbReference type="STRING" id="234267.Acid_6839"/>
<dbReference type="Gene3D" id="2.120.10.30">
    <property type="entry name" value="TolB, C-terminal domain"/>
    <property type="match status" value="1"/>
</dbReference>
<evidence type="ECO:0000313" key="1">
    <source>
        <dbReference type="EMBL" id="ABJ87756.1"/>
    </source>
</evidence>
<dbReference type="KEGG" id="sus:Acid_6839"/>
<gene>
    <name evidence="1" type="ordered locus">Acid_6839</name>
</gene>
<dbReference type="Pfam" id="PF07676">
    <property type="entry name" value="PD40"/>
    <property type="match status" value="1"/>
</dbReference>
<name>Q01RG4_SOLUE</name>
<dbReference type="HOGENOM" id="CLU_1495256_0_0_0"/>
<organism evidence="1">
    <name type="scientific">Solibacter usitatus (strain Ellin6076)</name>
    <dbReference type="NCBI Taxonomy" id="234267"/>
    <lineage>
        <taxon>Bacteria</taxon>
        <taxon>Pseudomonadati</taxon>
        <taxon>Acidobacteriota</taxon>
        <taxon>Terriglobia</taxon>
        <taxon>Bryobacterales</taxon>
        <taxon>Solibacteraceae</taxon>
        <taxon>Candidatus Solibacter</taxon>
    </lineage>
</organism>
<dbReference type="InterPro" id="IPR011659">
    <property type="entry name" value="WD40"/>
</dbReference>
<dbReference type="InParanoid" id="Q01RG4"/>
<dbReference type="AlphaFoldDB" id="Q01RG4"/>
<reference evidence="1" key="1">
    <citation type="submission" date="2006-10" db="EMBL/GenBank/DDBJ databases">
        <title>Complete sequence of Solibacter usitatus Ellin6076.</title>
        <authorList>
            <consortium name="US DOE Joint Genome Institute"/>
            <person name="Copeland A."/>
            <person name="Lucas S."/>
            <person name="Lapidus A."/>
            <person name="Barry K."/>
            <person name="Detter J.C."/>
            <person name="Glavina del Rio T."/>
            <person name="Hammon N."/>
            <person name="Israni S."/>
            <person name="Dalin E."/>
            <person name="Tice H."/>
            <person name="Pitluck S."/>
            <person name="Thompson L.S."/>
            <person name="Brettin T."/>
            <person name="Bruce D."/>
            <person name="Han C."/>
            <person name="Tapia R."/>
            <person name="Gilna P."/>
            <person name="Schmutz J."/>
            <person name="Larimer F."/>
            <person name="Land M."/>
            <person name="Hauser L."/>
            <person name="Kyrpides N."/>
            <person name="Mikhailova N."/>
            <person name="Janssen P.H."/>
            <person name="Kuske C.R."/>
            <person name="Richardson P."/>
        </authorList>
    </citation>
    <scope>NUCLEOTIDE SEQUENCE</scope>
    <source>
        <strain evidence="1">Ellin6076</strain>
    </source>
</reference>
<dbReference type="eggNOG" id="COG0823">
    <property type="taxonomic scope" value="Bacteria"/>
</dbReference>
<dbReference type="SUPFAM" id="SSF82171">
    <property type="entry name" value="DPP6 N-terminal domain-like"/>
    <property type="match status" value="1"/>
</dbReference>
<dbReference type="EMBL" id="CP000473">
    <property type="protein sequence ID" value="ABJ87756.1"/>
    <property type="molecule type" value="Genomic_DNA"/>
</dbReference>
<dbReference type="OrthoDB" id="129364at2"/>
<proteinExistence type="predicted"/>
<accession>Q01RG4</accession>